<proteinExistence type="predicted"/>
<dbReference type="GO" id="GO:0005524">
    <property type="term" value="F:ATP binding"/>
    <property type="evidence" value="ECO:0007669"/>
    <property type="project" value="TreeGrafter"/>
</dbReference>
<organism evidence="2 3">
    <name type="scientific">Candidatus Nanoclepta minutus</name>
    <dbReference type="NCBI Taxonomy" id="1940235"/>
    <lineage>
        <taxon>Archaea</taxon>
        <taxon>Nanobdellota</taxon>
        <taxon>Candidatus Nanoclepta</taxon>
    </lineage>
</organism>
<name>A0A397WNL5_9ARCH</name>
<evidence type="ECO:0000259" key="1">
    <source>
        <dbReference type="Pfam" id="PF13614"/>
    </source>
</evidence>
<dbReference type="InterPro" id="IPR027417">
    <property type="entry name" value="P-loop_NTPase"/>
</dbReference>
<reference evidence="2 3" key="1">
    <citation type="journal article" date="2018" name="Syst. Appl. Microbiol.">
        <title>A new symbiotic nanoarchaeote (Candidatus Nanoclepta minutus) and its host (Zestosphaera tikiterensis gen. nov., sp. nov.) from a New Zealand hot spring.</title>
        <authorList>
            <person name="St John E."/>
            <person name="Liu Y."/>
            <person name="Podar M."/>
            <person name="Stott M.B."/>
            <person name="Meneghin J."/>
            <person name="Chen Z."/>
            <person name="Lagutin K."/>
            <person name="Mitchell K."/>
            <person name="Reysenbach A.L."/>
        </authorList>
    </citation>
    <scope>NUCLEOTIDE SEQUENCE [LARGE SCALE GENOMIC DNA]</scope>
    <source>
        <strain evidence="2">NZ3</strain>
    </source>
</reference>
<dbReference type="SUPFAM" id="SSF52540">
    <property type="entry name" value="P-loop containing nucleoside triphosphate hydrolases"/>
    <property type="match status" value="1"/>
</dbReference>
<dbReference type="GO" id="GO:0009898">
    <property type="term" value="C:cytoplasmic side of plasma membrane"/>
    <property type="evidence" value="ECO:0007669"/>
    <property type="project" value="TreeGrafter"/>
</dbReference>
<dbReference type="EMBL" id="MWMI01000001">
    <property type="protein sequence ID" value="RIB35491.1"/>
    <property type="molecule type" value="Genomic_DNA"/>
</dbReference>
<comment type="caution">
    <text evidence="2">The sequence shown here is derived from an EMBL/GenBank/DDBJ whole genome shotgun (WGS) entry which is preliminary data.</text>
</comment>
<dbReference type="InterPro" id="IPR050625">
    <property type="entry name" value="ParA/MinD_ATPase"/>
</dbReference>
<dbReference type="InterPro" id="IPR010224">
    <property type="entry name" value="MinD_archaea"/>
</dbReference>
<feature type="domain" description="AAA" evidence="1">
    <location>
        <begin position="3"/>
        <end position="147"/>
    </location>
</feature>
<dbReference type="Pfam" id="PF13614">
    <property type="entry name" value="AAA_31"/>
    <property type="match status" value="1"/>
</dbReference>
<dbReference type="GO" id="GO:0051782">
    <property type="term" value="P:negative regulation of cell division"/>
    <property type="evidence" value="ECO:0007669"/>
    <property type="project" value="TreeGrafter"/>
</dbReference>
<dbReference type="InterPro" id="IPR025669">
    <property type="entry name" value="AAA_dom"/>
</dbReference>
<dbReference type="PANTHER" id="PTHR43384:SF10">
    <property type="entry name" value="ATPASE INVOLVED IN CHROMOSOME PARTITIONING, PARA_MIND FAMILY"/>
    <property type="match status" value="1"/>
</dbReference>
<protein>
    <recommendedName>
        <fullName evidence="1">AAA domain-containing protein</fullName>
    </recommendedName>
</protein>
<sequence>MAEVYSIISGKGGVGKTFFSINLATSLSELKRKVLLVDANITSPNISIILKIKNFEKTLHDFLKFKANIDEIIVKTPFGFDLIPGSIKIEDLIDINLDRLDLISKLRKNYDYIILDSSAGLGRETYSTIKISDETIVITNPEKPSLMDAIRAIRTSEILGIPVKGVVINRYKEDINLSKVEIILGKSILGTIREDENVRESFNLGIPLISYLPESPASVDILNIARKIAKVEEVEEEKRPGILERILKVLGWR</sequence>
<dbReference type="GO" id="GO:0005829">
    <property type="term" value="C:cytosol"/>
    <property type="evidence" value="ECO:0007669"/>
    <property type="project" value="TreeGrafter"/>
</dbReference>
<dbReference type="PANTHER" id="PTHR43384">
    <property type="entry name" value="SEPTUM SITE-DETERMINING PROTEIN MIND HOMOLOG, CHLOROPLASTIC-RELATED"/>
    <property type="match status" value="1"/>
</dbReference>
<evidence type="ECO:0000313" key="2">
    <source>
        <dbReference type="EMBL" id="RIB35491.1"/>
    </source>
</evidence>
<accession>A0A397WNL5</accession>
<dbReference type="NCBIfam" id="TIGR01969">
    <property type="entry name" value="minD_arch"/>
    <property type="match status" value="1"/>
</dbReference>
<dbReference type="Gene3D" id="3.40.50.300">
    <property type="entry name" value="P-loop containing nucleotide triphosphate hydrolases"/>
    <property type="match status" value="1"/>
</dbReference>
<dbReference type="GO" id="GO:0016887">
    <property type="term" value="F:ATP hydrolysis activity"/>
    <property type="evidence" value="ECO:0007669"/>
    <property type="project" value="TreeGrafter"/>
</dbReference>
<evidence type="ECO:0000313" key="3">
    <source>
        <dbReference type="Proteomes" id="UP000266622"/>
    </source>
</evidence>
<dbReference type="AlphaFoldDB" id="A0A397WNL5"/>
<gene>
    <name evidence="2" type="ORF">BXU00_00025</name>
</gene>
<dbReference type="Proteomes" id="UP000266622">
    <property type="component" value="Unassembled WGS sequence"/>
</dbReference>